<dbReference type="PRINTS" id="PR00622">
    <property type="entry name" value="HISTONEH3"/>
</dbReference>
<accession>A0A0V0YSI8</accession>
<dbReference type="Proteomes" id="UP000054783">
    <property type="component" value="Unassembled WGS sequence"/>
</dbReference>
<reference evidence="3 4" key="1">
    <citation type="submission" date="2015-01" db="EMBL/GenBank/DDBJ databases">
        <title>Evolution of Trichinella species and genotypes.</title>
        <authorList>
            <person name="Korhonen P.K."/>
            <person name="Edoardo P."/>
            <person name="Giuseppe L.R."/>
            <person name="Gasser R.B."/>
        </authorList>
    </citation>
    <scope>NUCLEOTIDE SEQUENCE [LARGE SCALE GENOMIC DNA]</scope>
    <source>
        <strain evidence="3">ISS2496</strain>
    </source>
</reference>
<feature type="compositionally biased region" description="Basic and acidic residues" evidence="2">
    <location>
        <begin position="49"/>
        <end position="63"/>
    </location>
</feature>
<proteinExistence type="inferred from homology"/>
<dbReference type="AlphaFoldDB" id="A0A0V0YSI8"/>
<dbReference type="STRING" id="990121.A0A0V0YSI8"/>
<protein>
    <submittedName>
        <fullName evidence="3">Histone H3-like 5</fullName>
    </submittedName>
</protein>
<sequence length="88" mass="9783">MARKKITARMYTAGKAPLKQLQVKNETCSSPATGGVKEAPLFLYRNRGSKRDQEIPKEHEVSHPQDSISEVVREIAQDLKTDLCGETA</sequence>
<comment type="caution">
    <text evidence="3">The sequence shown here is derived from an EMBL/GenBank/DDBJ whole genome shotgun (WGS) entry which is preliminary data.</text>
</comment>
<dbReference type="GO" id="GO:0003677">
    <property type="term" value="F:DNA binding"/>
    <property type="evidence" value="ECO:0007669"/>
    <property type="project" value="InterPro"/>
</dbReference>
<name>A0A0V0YSI8_9BILA</name>
<dbReference type="GO" id="GO:0030527">
    <property type="term" value="F:structural constituent of chromatin"/>
    <property type="evidence" value="ECO:0007669"/>
    <property type="project" value="InterPro"/>
</dbReference>
<evidence type="ECO:0000313" key="3">
    <source>
        <dbReference type="EMBL" id="KRY03218.1"/>
    </source>
</evidence>
<organism evidence="3 4">
    <name type="scientific">Trichinella patagoniensis</name>
    <dbReference type="NCBI Taxonomy" id="990121"/>
    <lineage>
        <taxon>Eukaryota</taxon>
        <taxon>Metazoa</taxon>
        <taxon>Ecdysozoa</taxon>
        <taxon>Nematoda</taxon>
        <taxon>Enoplea</taxon>
        <taxon>Dorylaimia</taxon>
        <taxon>Trichinellida</taxon>
        <taxon>Trichinellidae</taxon>
        <taxon>Trichinella</taxon>
    </lineage>
</organism>
<dbReference type="InterPro" id="IPR000164">
    <property type="entry name" value="Histone_H3/CENP-A"/>
</dbReference>
<dbReference type="GO" id="GO:0000786">
    <property type="term" value="C:nucleosome"/>
    <property type="evidence" value="ECO:0007669"/>
    <property type="project" value="InterPro"/>
</dbReference>
<evidence type="ECO:0000256" key="1">
    <source>
        <dbReference type="ARBA" id="ARBA00010343"/>
    </source>
</evidence>
<dbReference type="Gene3D" id="1.10.20.10">
    <property type="entry name" value="Histone, subunit A"/>
    <property type="match status" value="1"/>
</dbReference>
<comment type="similarity">
    <text evidence="1">Belongs to the histone H3 family.</text>
</comment>
<evidence type="ECO:0000256" key="2">
    <source>
        <dbReference type="SAM" id="MobiDB-lite"/>
    </source>
</evidence>
<evidence type="ECO:0000313" key="4">
    <source>
        <dbReference type="Proteomes" id="UP000054783"/>
    </source>
</evidence>
<dbReference type="InterPro" id="IPR009072">
    <property type="entry name" value="Histone-fold"/>
</dbReference>
<dbReference type="EMBL" id="JYDQ01003018">
    <property type="protein sequence ID" value="KRY03218.1"/>
    <property type="molecule type" value="Genomic_DNA"/>
</dbReference>
<gene>
    <name evidence="3" type="ORF">T12_6178</name>
</gene>
<dbReference type="GO" id="GO:0046982">
    <property type="term" value="F:protein heterodimerization activity"/>
    <property type="evidence" value="ECO:0007669"/>
    <property type="project" value="InterPro"/>
</dbReference>
<keyword evidence="4" id="KW-1185">Reference proteome</keyword>
<feature type="region of interest" description="Disordered" evidence="2">
    <location>
        <begin position="48"/>
        <end position="67"/>
    </location>
</feature>